<dbReference type="InterPro" id="IPR002999">
    <property type="entry name" value="Tudor"/>
</dbReference>
<reference evidence="3" key="1">
    <citation type="submission" date="2025-08" db="UniProtKB">
        <authorList>
            <consortium name="RefSeq"/>
        </authorList>
    </citation>
    <scope>IDENTIFICATION</scope>
    <source>
        <strain evidence="3">Ishihara</strain>
        <tissue evidence="3">Whole body</tissue>
    </source>
</reference>
<organism evidence="2 3">
    <name type="scientific">Spodoptera litura</name>
    <name type="common">Asian cotton leafworm</name>
    <dbReference type="NCBI Taxonomy" id="69820"/>
    <lineage>
        <taxon>Eukaryota</taxon>
        <taxon>Metazoa</taxon>
        <taxon>Ecdysozoa</taxon>
        <taxon>Arthropoda</taxon>
        <taxon>Hexapoda</taxon>
        <taxon>Insecta</taxon>
        <taxon>Pterygota</taxon>
        <taxon>Neoptera</taxon>
        <taxon>Endopterygota</taxon>
        <taxon>Lepidoptera</taxon>
        <taxon>Glossata</taxon>
        <taxon>Ditrysia</taxon>
        <taxon>Noctuoidea</taxon>
        <taxon>Noctuidae</taxon>
        <taxon>Amphipyrinae</taxon>
        <taxon>Spodoptera</taxon>
    </lineage>
</organism>
<gene>
    <name evidence="3" type="primary">LOC111361253</name>
</gene>
<dbReference type="InterPro" id="IPR035437">
    <property type="entry name" value="SNase_OB-fold_sf"/>
</dbReference>
<evidence type="ECO:0000259" key="1">
    <source>
        <dbReference type="PROSITE" id="PS50304"/>
    </source>
</evidence>
<dbReference type="AlphaFoldDB" id="A0A9J7ER64"/>
<proteinExistence type="predicted"/>
<dbReference type="RefSeq" id="XP_022833392.1">
    <property type="nucleotide sequence ID" value="XM_022977624.1"/>
</dbReference>
<dbReference type="Gene3D" id="2.40.50.90">
    <property type="match status" value="1"/>
</dbReference>
<dbReference type="GO" id="GO:0005737">
    <property type="term" value="C:cytoplasm"/>
    <property type="evidence" value="ECO:0007669"/>
    <property type="project" value="UniProtKB-ARBA"/>
</dbReference>
<dbReference type="KEGG" id="sliu:111361253"/>
<keyword evidence="2" id="KW-1185">Reference proteome</keyword>
<dbReference type="PROSITE" id="PS50304">
    <property type="entry name" value="TUDOR"/>
    <property type="match status" value="1"/>
</dbReference>
<dbReference type="PANTHER" id="PTHR16442">
    <property type="entry name" value="RING FINGER PROTEIN 17"/>
    <property type="match status" value="1"/>
</dbReference>
<dbReference type="SMART" id="SM00333">
    <property type="entry name" value="TUDOR"/>
    <property type="match status" value="1"/>
</dbReference>
<dbReference type="Proteomes" id="UP000301870">
    <property type="component" value="Chromosome 3"/>
</dbReference>
<name>A0A9J7ER64_SPOLT</name>
<dbReference type="GeneID" id="111361253"/>
<dbReference type="OrthoDB" id="10023235at2759"/>
<feature type="domain" description="Tudor" evidence="1">
    <location>
        <begin position="131"/>
        <end position="191"/>
    </location>
</feature>
<evidence type="ECO:0000313" key="3">
    <source>
        <dbReference type="RefSeq" id="XP_022833392.1"/>
    </source>
</evidence>
<accession>A0A9J7ER64</accession>
<dbReference type="Gene3D" id="2.30.30.140">
    <property type="match status" value="1"/>
</dbReference>
<dbReference type="SUPFAM" id="SSF63748">
    <property type="entry name" value="Tudor/PWWP/MBT"/>
    <property type="match status" value="1"/>
</dbReference>
<protein>
    <submittedName>
        <fullName evidence="3">RING finger protein 17-like</fullName>
    </submittedName>
</protein>
<sequence>MISERIHVFEDTEVEDQYALGDIGTLEDDFIEEENEEDDVNEQEFNNEYEVMSTIVREGGNNAGQDPRSSTNGWLSPEPPECHRFMGLTTCVNRDGTVYVRDIVRAQQLIPITISLAEHYKDYSQNETITDWTPGQSCVVYDSRRNLYLRSIIKKVDTENRTCTVEYIDYGNINEHVFEDLRRGTPTRHIPALAQTCSIYNLNPVGGTWTGEAIDYMNEHIVGRVWDIRICGLVFTGQSINFLIDLVGDAIWASCLPRDLVDHIYYASYIHHPSAVLRSNRPRL</sequence>
<dbReference type="PANTHER" id="PTHR16442:SF1">
    <property type="entry name" value="RING FINGER PROTEIN 17"/>
    <property type="match status" value="1"/>
</dbReference>
<evidence type="ECO:0000313" key="2">
    <source>
        <dbReference type="Proteomes" id="UP000301870"/>
    </source>
</evidence>
<dbReference type="Pfam" id="PF00567">
    <property type="entry name" value="TUDOR"/>
    <property type="match status" value="1"/>
</dbReference>